<organism evidence="2 3">
    <name type="scientific">Paenibacillus rhizovicinus</name>
    <dbReference type="NCBI Taxonomy" id="2704463"/>
    <lineage>
        <taxon>Bacteria</taxon>
        <taxon>Bacillati</taxon>
        <taxon>Bacillota</taxon>
        <taxon>Bacilli</taxon>
        <taxon>Bacillales</taxon>
        <taxon>Paenibacillaceae</taxon>
        <taxon>Paenibacillus</taxon>
    </lineage>
</organism>
<keyword evidence="3" id="KW-1185">Reference proteome</keyword>
<dbReference type="AlphaFoldDB" id="A0A6C0NU74"/>
<feature type="transmembrane region" description="Helical" evidence="1">
    <location>
        <begin position="214"/>
        <end position="233"/>
    </location>
</feature>
<accession>A0A6C0NU74</accession>
<name>A0A6C0NU74_9BACL</name>
<dbReference type="Proteomes" id="UP000479114">
    <property type="component" value="Chromosome"/>
</dbReference>
<dbReference type="EMBL" id="CP048286">
    <property type="protein sequence ID" value="QHW29735.1"/>
    <property type="molecule type" value="Genomic_DNA"/>
</dbReference>
<sequence length="263" mass="30802">MTREREERAKIRLRQARRPRLAMSAMNTNNLTVQNPYMPMWWSAAMPGAGHIMVGKIIKGFSLFLWEFVINTQSHLNESICYSMLGRFQEAKDCLDLRWFFMYVTVFIFACWDSYRLTLEVNQLAVLSYREHAPLSAVKLSSIEINYLIKTNPWLGVVWSLFAPGLGHLIARNLFQGLYFLICFIVVVYESRLLESIYFTSIGHFGEATRVLDMEWALFFPSIYGFAVCDVYFRIIEANQLFKLEQTRFLEGHYMDKAFKMPV</sequence>
<proteinExistence type="predicted"/>
<feature type="transmembrane region" description="Helical" evidence="1">
    <location>
        <begin position="154"/>
        <end position="171"/>
    </location>
</feature>
<gene>
    <name evidence="2" type="ORF">GZH47_02025</name>
</gene>
<dbReference type="RefSeq" id="WP_162638304.1">
    <property type="nucleotide sequence ID" value="NZ_CP048286.1"/>
</dbReference>
<feature type="transmembrane region" description="Helical" evidence="1">
    <location>
        <begin position="178"/>
        <end position="194"/>
    </location>
</feature>
<evidence type="ECO:0000313" key="2">
    <source>
        <dbReference type="EMBL" id="QHW29735.1"/>
    </source>
</evidence>
<feature type="transmembrane region" description="Helical" evidence="1">
    <location>
        <begin position="97"/>
        <end position="115"/>
    </location>
</feature>
<evidence type="ECO:0000313" key="3">
    <source>
        <dbReference type="Proteomes" id="UP000479114"/>
    </source>
</evidence>
<keyword evidence="1" id="KW-0812">Transmembrane</keyword>
<dbReference type="KEGG" id="prz:GZH47_02025"/>
<protein>
    <submittedName>
        <fullName evidence="2">Uncharacterized protein</fullName>
    </submittedName>
</protein>
<keyword evidence="1" id="KW-0472">Membrane</keyword>
<reference evidence="2 3" key="1">
    <citation type="submission" date="2020-02" db="EMBL/GenBank/DDBJ databases">
        <title>Paenibacillus sp. nov., isolated from rhizosphere soil of tomato.</title>
        <authorList>
            <person name="Weon H.-Y."/>
            <person name="Lee S.A."/>
        </authorList>
    </citation>
    <scope>NUCLEOTIDE SEQUENCE [LARGE SCALE GENOMIC DNA]</scope>
    <source>
        <strain evidence="2 3">14171R-81</strain>
    </source>
</reference>
<evidence type="ECO:0000256" key="1">
    <source>
        <dbReference type="SAM" id="Phobius"/>
    </source>
</evidence>
<keyword evidence="1" id="KW-1133">Transmembrane helix</keyword>